<proteinExistence type="predicted"/>
<dbReference type="Pfam" id="PF04480">
    <property type="entry name" value="DUF559"/>
    <property type="match status" value="1"/>
</dbReference>
<dbReference type="GO" id="GO:0004519">
    <property type="term" value="F:endonuclease activity"/>
    <property type="evidence" value="ECO:0007669"/>
    <property type="project" value="UniProtKB-KW"/>
</dbReference>
<keyword evidence="2" id="KW-0540">Nuclease</keyword>
<dbReference type="Gene3D" id="3.40.960.10">
    <property type="entry name" value="VSR Endonuclease"/>
    <property type="match status" value="1"/>
</dbReference>
<gene>
    <name evidence="2" type="ORF">PYH38_003867</name>
</gene>
<keyword evidence="3" id="KW-1185">Reference proteome</keyword>
<keyword evidence="2" id="KW-0378">Hydrolase</keyword>
<dbReference type="Proteomes" id="UP001235547">
    <property type="component" value="Chromosome 1"/>
</dbReference>
<dbReference type="EMBL" id="CP120371">
    <property type="protein sequence ID" value="WEX84941.1"/>
    <property type="molecule type" value="Genomic_DNA"/>
</dbReference>
<dbReference type="SUPFAM" id="SSF52980">
    <property type="entry name" value="Restriction endonuclease-like"/>
    <property type="match status" value="1"/>
</dbReference>
<accession>A0ABY8D729</accession>
<dbReference type="InterPro" id="IPR007569">
    <property type="entry name" value="DUF559"/>
</dbReference>
<reference evidence="2 3" key="1">
    <citation type="submission" date="2023-03" db="EMBL/GenBank/DDBJ databases">
        <authorList>
            <person name="Kaur S."/>
            <person name="Espinosa-Saiz D."/>
            <person name="Velazquez E."/>
            <person name="Menendez E."/>
            <person name="diCenzo G.C."/>
        </authorList>
    </citation>
    <scope>NUCLEOTIDE SEQUENCE [LARGE SCALE GENOMIC DNA]</scope>
    <source>
        <strain evidence="2 3">LMG 27395</strain>
    </source>
</reference>
<name>A0ABY8D729_9HYPH</name>
<dbReference type="InterPro" id="IPR011335">
    <property type="entry name" value="Restrct_endonuc-II-like"/>
</dbReference>
<evidence type="ECO:0000313" key="3">
    <source>
        <dbReference type="Proteomes" id="UP001235547"/>
    </source>
</evidence>
<evidence type="ECO:0000259" key="1">
    <source>
        <dbReference type="Pfam" id="PF04480"/>
    </source>
</evidence>
<dbReference type="InterPro" id="IPR047216">
    <property type="entry name" value="Endonuclease_DUF559_bact"/>
</dbReference>
<dbReference type="PANTHER" id="PTHR38590:SF1">
    <property type="entry name" value="BLL0828 PROTEIN"/>
    <property type="match status" value="1"/>
</dbReference>
<evidence type="ECO:0000313" key="2">
    <source>
        <dbReference type="EMBL" id="WEX84941.1"/>
    </source>
</evidence>
<keyword evidence="2" id="KW-0255">Endonuclease</keyword>
<sequence>MPHGDVSLKTRINGCIVDFACAEHRLIVEVDGSQHARPGNLDHDRQRTLGLEADGWTVLRFWNDDVLRDVDDVCEHIVRGDREGGVRVMPSQVTPLCPAGHLPHKGRDQQAAMPRPATYLSPRPRDVVLSAIAMLSLGRFVLPADLPPCGGDARQGRGGYRSLPPACRP</sequence>
<dbReference type="PANTHER" id="PTHR38590">
    <property type="entry name" value="BLL0828 PROTEIN"/>
    <property type="match status" value="1"/>
</dbReference>
<organism evidence="2 3">
    <name type="scientific">Sinorhizobium numidicum</name>
    <dbReference type="NCBI Taxonomy" id="680248"/>
    <lineage>
        <taxon>Bacteria</taxon>
        <taxon>Pseudomonadati</taxon>
        <taxon>Pseudomonadota</taxon>
        <taxon>Alphaproteobacteria</taxon>
        <taxon>Hyphomicrobiales</taxon>
        <taxon>Rhizobiaceae</taxon>
        <taxon>Sinorhizobium/Ensifer group</taxon>
        <taxon>Sinorhizobium</taxon>
    </lineage>
</organism>
<feature type="domain" description="DUF559" evidence="1">
    <location>
        <begin position="11"/>
        <end position="78"/>
    </location>
</feature>
<protein>
    <submittedName>
        <fullName evidence="2">Endonuclease domain-containing protein</fullName>
    </submittedName>
</protein>